<reference evidence="1 2" key="1">
    <citation type="submission" date="2017-12" db="EMBL/GenBank/DDBJ databases">
        <title>Comparative genomics of Botrytis spp.</title>
        <authorList>
            <person name="Valero-Jimenez C.A."/>
            <person name="Tapia P."/>
            <person name="Veloso J."/>
            <person name="Silva-Moreno E."/>
            <person name="Staats M."/>
            <person name="Valdes J.H."/>
            <person name="Van Kan J.A.L."/>
        </authorList>
    </citation>
    <scope>NUCLEOTIDE SEQUENCE [LARGE SCALE GENOMIC DNA]</scope>
    <source>
        <strain evidence="1 2">Bp0003</strain>
    </source>
</reference>
<proteinExistence type="predicted"/>
<evidence type="ECO:0000313" key="1">
    <source>
        <dbReference type="EMBL" id="TGO27783.1"/>
    </source>
</evidence>
<dbReference type="Proteomes" id="UP000297910">
    <property type="component" value="Unassembled WGS sequence"/>
</dbReference>
<protein>
    <submittedName>
        <fullName evidence="1">Uncharacterized protein</fullName>
    </submittedName>
</protein>
<keyword evidence="2" id="KW-1185">Reference proteome</keyword>
<evidence type="ECO:0000313" key="2">
    <source>
        <dbReference type="Proteomes" id="UP000297910"/>
    </source>
</evidence>
<name>A0A4Z1G0M4_9HELO</name>
<gene>
    <name evidence="1" type="ORF">BPAE_0037g00700</name>
</gene>
<sequence>MPSLPIIAPGVWDQFMLEQIVSSVTGKLNNTNHHIQTIVGSHDISTALFGLVENIFNMKVLFHNLTIQNFVGKNAWRDLSQEEKVEKLGEIMAVYGYMNHNAVSLELAAFESHAQTQGLVDWSRLFVDVMFTSMDQRTSKFVTTKITEMIDDLSDINTWER</sequence>
<organism evidence="1 2">
    <name type="scientific">Botrytis paeoniae</name>
    <dbReference type="NCBI Taxonomy" id="278948"/>
    <lineage>
        <taxon>Eukaryota</taxon>
        <taxon>Fungi</taxon>
        <taxon>Dikarya</taxon>
        <taxon>Ascomycota</taxon>
        <taxon>Pezizomycotina</taxon>
        <taxon>Leotiomycetes</taxon>
        <taxon>Helotiales</taxon>
        <taxon>Sclerotiniaceae</taxon>
        <taxon>Botrytis</taxon>
    </lineage>
</organism>
<accession>A0A4Z1G0M4</accession>
<dbReference type="EMBL" id="PQXI01000037">
    <property type="protein sequence ID" value="TGO27783.1"/>
    <property type="molecule type" value="Genomic_DNA"/>
</dbReference>
<comment type="caution">
    <text evidence="1">The sequence shown here is derived from an EMBL/GenBank/DDBJ whole genome shotgun (WGS) entry which is preliminary data.</text>
</comment>
<dbReference type="AlphaFoldDB" id="A0A4Z1G0M4"/>